<evidence type="ECO:0000256" key="4">
    <source>
        <dbReference type="ARBA" id="ARBA00022692"/>
    </source>
</evidence>
<evidence type="ECO:0000313" key="11">
    <source>
        <dbReference type="Proteomes" id="UP000034107"/>
    </source>
</evidence>
<dbReference type="GO" id="GO:0008320">
    <property type="term" value="F:protein transmembrane transporter activity"/>
    <property type="evidence" value="ECO:0007669"/>
    <property type="project" value="UniProtKB-UniRule"/>
</dbReference>
<keyword evidence="3 9" id="KW-1003">Cell membrane</keyword>
<dbReference type="EMBL" id="LCLS01000003">
    <property type="protein sequence ID" value="KKU22335.1"/>
    <property type="molecule type" value="Genomic_DNA"/>
</dbReference>
<dbReference type="NCBIfam" id="TIGR00964">
    <property type="entry name" value="secE_bact"/>
    <property type="match status" value="1"/>
</dbReference>
<comment type="function">
    <text evidence="9">Essential subunit of the Sec protein translocation channel SecYEG. Clamps together the 2 halves of SecY. May contact the channel plug during translocation.</text>
</comment>
<dbReference type="InterPro" id="IPR005807">
    <property type="entry name" value="SecE_bac"/>
</dbReference>
<evidence type="ECO:0000256" key="8">
    <source>
        <dbReference type="ARBA" id="ARBA00023136"/>
    </source>
</evidence>
<keyword evidence="6 9" id="KW-1133">Transmembrane helix</keyword>
<dbReference type="Proteomes" id="UP000034107">
    <property type="component" value="Unassembled WGS sequence"/>
</dbReference>
<keyword evidence="7 9" id="KW-0811">Translocation</keyword>
<reference evidence="10 11" key="1">
    <citation type="journal article" date="2015" name="Nature">
        <title>rRNA introns, odd ribosomes, and small enigmatic genomes across a large radiation of phyla.</title>
        <authorList>
            <person name="Brown C.T."/>
            <person name="Hug L.A."/>
            <person name="Thomas B.C."/>
            <person name="Sharon I."/>
            <person name="Castelle C.J."/>
            <person name="Singh A."/>
            <person name="Wilkins M.J."/>
            <person name="Williams K.H."/>
            <person name="Banfield J.F."/>
        </authorList>
    </citation>
    <scope>NUCLEOTIDE SEQUENCE [LARGE SCALE GENOMIC DNA]</scope>
</reference>
<dbReference type="Gene3D" id="1.20.5.1030">
    <property type="entry name" value="Preprotein translocase secy subunit"/>
    <property type="match status" value="1"/>
</dbReference>
<protein>
    <recommendedName>
        <fullName evidence="9">Protein translocase subunit SecE</fullName>
    </recommendedName>
</protein>
<comment type="subunit">
    <text evidence="9">Component of the Sec protein translocase complex. Heterotrimer consisting of SecY, SecE and SecG subunits. The heterotrimers can form oligomers, although 1 heterotrimer is thought to be able to translocate proteins. Interacts with the ribosome. Interacts with SecDF, and other proteins may be involved. Interacts with SecA.</text>
</comment>
<evidence type="ECO:0000256" key="1">
    <source>
        <dbReference type="ARBA" id="ARBA00004370"/>
    </source>
</evidence>
<keyword evidence="2 9" id="KW-0813">Transport</keyword>
<evidence type="ECO:0000256" key="5">
    <source>
        <dbReference type="ARBA" id="ARBA00022927"/>
    </source>
</evidence>
<evidence type="ECO:0000256" key="3">
    <source>
        <dbReference type="ARBA" id="ARBA00022475"/>
    </source>
</evidence>
<dbReference type="GO" id="GO:0065002">
    <property type="term" value="P:intracellular protein transmembrane transport"/>
    <property type="evidence" value="ECO:0007669"/>
    <property type="project" value="UniProtKB-UniRule"/>
</dbReference>
<gene>
    <name evidence="9" type="primary">secE</name>
    <name evidence="10" type="ORF">UX31_C0003G0001</name>
</gene>
<comment type="similarity">
    <text evidence="9">Belongs to the SecE/SEC61-gamma family.</text>
</comment>
<proteinExistence type="inferred from homology"/>
<keyword evidence="5 9" id="KW-0653">Protein transport</keyword>
<dbReference type="PANTHER" id="PTHR33910:SF1">
    <property type="entry name" value="PROTEIN TRANSLOCASE SUBUNIT SECE"/>
    <property type="match status" value="1"/>
</dbReference>
<dbReference type="GO" id="GO:0043952">
    <property type="term" value="P:protein transport by the Sec complex"/>
    <property type="evidence" value="ECO:0007669"/>
    <property type="project" value="UniProtKB-UniRule"/>
</dbReference>
<organism evidence="10 11">
    <name type="scientific">Candidatus Nomurabacteria bacterium GW2011_GWA1_46_11</name>
    <dbReference type="NCBI Taxonomy" id="1618732"/>
    <lineage>
        <taxon>Bacteria</taxon>
        <taxon>Candidatus Nomuraibacteriota</taxon>
    </lineage>
</organism>
<keyword evidence="4 9" id="KW-0812">Transmembrane</keyword>
<keyword evidence="8 9" id="KW-0472">Membrane</keyword>
<comment type="caution">
    <text evidence="10">The sequence shown here is derived from an EMBL/GenBank/DDBJ whole genome shotgun (WGS) entry which is preliminary data.</text>
</comment>
<dbReference type="HAMAP" id="MF_00422">
    <property type="entry name" value="SecE"/>
    <property type="match status" value="1"/>
</dbReference>
<evidence type="ECO:0000313" key="10">
    <source>
        <dbReference type="EMBL" id="KKU22335.1"/>
    </source>
</evidence>
<feature type="transmembrane region" description="Helical" evidence="9">
    <location>
        <begin position="31"/>
        <end position="53"/>
    </location>
</feature>
<evidence type="ECO:0000256" key="6">
    <source>
        <dbReference type="ARBA" id="ARBA00022989"/>
    </source>
</evidence>
<accession>A0A0G1RN34</accession>
<name>A0A0G1RN34_9BACT</name>
<dbReference type="GO" id="GO:0005886">
    <property type="term" value="C:plasma membrane"/>
    <property type="evidence" value="ECO:0007669"/>
    <property type="project" value="UniProtKB-SubCell"/>
</dbReference>
<evidence type="ECO:0000256" key="7">
    <source>
        <dbReference type="ARBA" id="ARBA00023010"/>
    </source>
</evidence>
<sequence>MPWTKAIQFLQSTKAEIERVHWPSKEKTARLTALVVILTLGVGLYIGLLDILLTQATASIFIR</sequence>
<evidence type="ECO:0000256" key="9">
    <source>
        <dbReference type="HAMAP-Rule" id="MF_00422"/>
    </source>
</evidence>
<dbReference type="GO" id="GO:0006605">
    <property type="term" value="P:protein targeting"/>
    <property type="evidence" value="ECO:0007669"/>
    <property type="project" value="UniProtKB-UniRule"/>
</dbReference>
<dbReference type="PANTHER" id="PTHR33910">
    <property type="entry name" value="PROTEIN TRANSLOCASE SUBUNIT SECE"/>
    <property type="match status" value="1"/>
</dbReference>
<comment type="subcellular location">
    <subcellularLocation>
        <location evidence="9">Cell membrane</location>
        <topology evidence="9">Single-pass membrane protein</topology>
    </subcellularLocation>
    <subcellularLocation>
        <location evidence="1">Membrane</location>
    </subcellularLocation>
</comment>
<dbReference type="GO" id="GO:0009306">
    <property type="term" value="P:protein secretion"/>
    <property type="evidence" value="ECO:0007669"/>
    <property type="project" value="UniProtKB-UniRule"/>
</dbReference>
<dbReference type="AlphaFoldDB" id="A0A0G1RN34"/>
<evidence type="ECO:0000256" key="2">
    <source>
        <dbReference type="ARBA" id="ARBA00022448"/>
    </source>
</evidence>
<dbReference type="InterPro" id="IPR001901">
    <property type="entry name" value="Translocase_SecE/Sec61-g"/>
</dbReference>
<dbReference type="InterPro" id="IPR038379">
    <property type="entry name" value="SecE_sf"/>
</dbReference>
<dbReference type="Pfam" id="PF00584">
    <property type="entry name" value="SecE"/>
    <property type="match status" value="1"/>
</dbReference>